<dbReference type="PANTHER" id="PTHR47163:SF2">
    <property type="entry name" value="SI:DKEY-17M8.2"/>
    <property type="match status" value="1"/>
</dbReference>
<dbReference type="PANTHER" id="PTHR47163">
    <property type="entry name" value="DDE_TNP_IS1595 DOMAIN-CONTAINING PROTEIN"/>
    <property type="match status" value="1"/>
</dbReference>
<keyword evidence="3" id="KW-1185">Reference proteome</keyword>
<dbReference type="EMBL" id="BMAO01000065">
    <property type="protein sequence ID" value="GFQ64168.1"/>
    <property type="molecule type" value="Genomic_DNA"/>
</dbReference>
<dbReference type="OrthoDB" id="10052789at2759"/>
<dbReference type="InterPro" id="IPR053164">
    <property type="entry name" value="IS1016-like_transposase"/>
</dbReference>
<sequence>MYEFFRRSSFAQIHKELGIFSQAVADWRNYASDVLIDYIVVNTEKLGGGGKTVEVDESKIGKRKYNRGHFVEGQWVFGGVERETGRCFLVAVHDRTAETLLGLIESWIEPGKTFISD</sequence>
<dbReference type="InterPro" id="IPR024445">
    <property type="entry name" value="Tnp_ISXO2-like"/>
</dbReference>
<accession>A0A8X6FPG8</accession>
<comment type="caution">
    <text evidence="2">The sequence shown here is derived from an EMBL/GenBank/DDBJ whole genome shotgun (WGS) entry which is preliminary data.</text>
</comment>
<dbReference type="AlphaFoldDB" id="A0A8X6FPG8"/>
<dbReference type="Proteomes" id="UP000887116">
    <property type="component" value="Unassembled WGS sequence"/>
</dbReference>
<evidence type="ECO:0000313" key="3">
    <source>
        <dbReference type="Proteomes" id="UP000887116"/>
    </source>
</evidence>
<dbReference type="Pfam" id="PF12762">
    <property type="entry name" value="DDE_Tnp_IS1595"/>
    <property type="match status" value="1"/>
</dbReference>
<name>A0A8X6FPG8_TRICU</name>
<proteinExistence type="predicted"/>
<evidence type="ECO:0000313" key="2">
    <source>
        <dbReference type="EMBL" id="GFQ64168.1"/>
    </source>
</evidence>
<evidence type="ECO:0000259" key="1">
    <source>
        <dbReference type="Pfam" id="PF12762"/>
    </source>
</evidence>
<feature type="domain" description="ISXO2-like transposase" evidence="1">
    <location>
        <begin position="52"/>
        <end position="117"/>
    </location>
</feature>
<gene>
    <name evidence="2" type="primary">AVEN_236481_1</name>
    <name evidence="2" type="ORF">TNCT_595511</name>
</gene>
<organism evidence="2 3">
    <name type="scientific">Trichonephila clavata</name>
    <name type="common">Joro spider</name>
    <name type="synonym">Nephila clavata</name>
    <dbReference type="NCBI Taxonomy" id="2740835"/>
    <lineage>
        <taxon>Eukaryota</taxon>
        <taxon>Metazoa</taxon>
        <taxon>Ecdysozoa</taxon>
        <taxon>Arthropoda</taxon>
        <taxon>Chelicerata</taxon>
        <taxon>Arachnida</taxon>
        <taxon>Araneae</taxon>
        <taxon>Araneomorphae</taxon>
        <taxon>Entelegynae</taxon>
        <taxon>Araneoidea</taxon>
        <taxon>Nephilidae</taxon>
        <taxon>Trichonephila</taxon>
    </lineage>
</organism>
<reference evidence="2" key="1">
    <citation type="submission" date="2020-07" db="EMBL/GenBank/DDBJ databases">
        <title>Multicomponent nature underlies the extraordinary mechanical properties of spider dragline silk.</title>
        <authorList>
            <person name="Kono N."/>
            <person name="Nakamura H."/>
            <person name="Mori M."/>
            <person name="Yoshida Y."/>
            <person name="Ohtoshi R."/>
            <person name="Malay A.D."/>
            <person name="Moran D.A.P."/>
            <person name="Tomita M."/>
            <person name="Numata K."/>
            <person name="Arakawa K."/>
        </authorList>
    </citation>
    <scope>NUCLEOTIDE SEQUENCE</scope>
</reference>
<protein>
    <submittedName>
        <fullName evidence="2">DDE_Tnp_IS1595 domain-containing protein</fullName>
    </submittedName>
</protein>